<dbReference type="EMBL" id="JH930477">
    <property type="protein sequence ID" value="EKM51325.1"/>
    <property type="molecule type" value="Genomic_DNA"/>
</dbReference>
<dbReference type="GeneID" id="18911480"/>
<name>K5VX25_PHACS</name>
<dbReference type="KEGG" id="pco:PHACADRAFT_200145"/>
<dbReference type="InParanoid" id="K5VX25"/>
<feature type="region of interest" description="Disordered" evidence="1">
    <location>
        <begin position="173"/>
        <end position="199"/>
    </location>
</feature>
<dbReference type="AlphaFoldDB" id="K5VX25"/>
<sequence length="522" mass="59438">MSSAHRRQFTSPSRALTPLERITNGHASAHQPRLHRRRPVAASRFLGNSRTPISIGHPIPVGPTTSYDMTHRPPSISESDRQRTSYLLPKDLPDRPRAFKRLADERHPRLRRALPEAVFDQLSQEREAGAPHQYTTTELRAVVRHVSTLPPPSTALPTIDWDAVEQAKLAAHDDRQHFQAQRNQARTRQNAHASASSSRSLADRLTATLTYTPIAPKPVTIDFSRYTAADLTRIFAPKFAATLKRFNVLESLDCPDVLTDDINAVFKLCDRLAHLDRTLKDVSRVISVEEWNRWDSGLKQIGGISFKGLRQKLDEYIVFEYIDYDEERILDPTPFPLSINLFSVLSDESETVADTRLVCAAFAHVFNFEEARDYYLDERRQLNTCTNYLCPNCYYEHQTRPVTSENPPYLFINSEQEGRIRERYHLEEPTEAMDVPPPAPQPTMQDVLNLMVTLVQNVNNLTTTVNQFVAHARQPVATVSSTRSQSFVEKPATFDGKSSEKARLFRSAFRVYVRGNKEIFAS</sequence>
<accession>K5VX25</accession>
<reference evidence="2 3" key="1">
    <citation type="journal article" date="2012" name="BMC Genomics">
        <title>Comparative genomics of the white-rot fungi, Phanerochaete carnosa and P. chrysosporium, to elucidate the genetic basis of the distinct wood types they colonize.</title>
        <authorList>
            <person name="Suzuki H."/>
            <person name="MacDonald J."/>
            <person name="Syed K."/>
            <person name="Salamov A."/>
            <person name="Hori C."/>
            <person name="Aerts A."/>
            <person name="Henrissat B."/>
            <person name="Wiebenga A."/>
            <person name="vanKuyk P.A."/>
            <person name="Barry K."/>
            <person name="Lindquist E."/>
            <person name="LaButti K."/>
            <person name="Lapidus A."/>
            <person name="Lucas S."/>
            <person name="Coutinho P."/>
            <person name="Gong Y."/>
            <person name="Samejima M."/>
            <person name="Mahadevan R."/>
            <person name="Abou-Zaid M."/>
            <person name="de Vries R.P."/>
            <person name="Igarashi K."/>
            <person name="Yadav J.S."/>
            <person name="Grigoriev I.V."/>
            <person name="Master E.R."/>
        </authorList>
    </citation>
    <scope>NUCLEOTIDE SEQUENCE [LARGE SCALE GENOMIC DNA]</scope>
    <source>
        <strain evidence="2 3">HHB-10118-sp</strain>
    </source>
</reference>
<dbReference type="Proteomes" id="UP000008370">
    <property type="component" value="Unassembled WGS sequence"/>
</dbReference>
<feature type="compositionally biased region" description="Low complexity" evidence="1">
    <location>
        <begin position="179"/>
        <end position="199"/>
    </location>
</feature>
<feature type="region of interest" description="Disordered" evidence="1">
    <location>
        <begin position="1"/>
        <end position="93"/>
    </location>
</feature>
<dbReference type="HOGENOM" id="CLU_521846_0_0_1"/>
<dbReference type="RefSeq" id="XP_007400470.1">
    <property type="nucleotide sequence ID" value="XM_007400408.1"/>
</dbReference>
<gene>
    <name evidence="2" type="ORF">PHACADRAFT_200145</name>
</gene>
<protein>
    <submittedName>
        <fullName evidence="2">Uncharacterized protein</fullName>
    </submittedName>
</protein>
<evidence type="ECO:0000313" key="3">
    <source>
        <dbReference type="Proteomes" id="UP000008370"/>
    </source>
</evidence>
<evidence type="ECO:0000256" key="1">
    <source>
        <dbReference type="SAM" id="MobiDB-lite"/>
    </source>
</evidence>
<proteinExistence type="predicted"/>
<evidence type="ECO:0000313" key="2">
    <source>
        <dbReference type="EMBL" id="EKM51325.1"/>
    </source>
</evidence>
<keyword evidence="3" id="KW-1185">Reference proteome</keyword>
<dbReference type="OrthoDB" id="8062037at2759"/>
<organism evidence="2 3">
    <name type="scientific">Phanerochaete carnosa (strain HHB-10118-sp)</name>
    <name type="common">White-rot fungus</name>
    <name type="synonym">Peniophora carnosa</name>
    <dbReference type="NCBI Taxonomy" id="650164"/>
    <lineage>
        <taxon>Eukaryota</taxon>
        <taxon>Fungi</taxon>
        <taxon>Dikarya</taxon>
        <taxon>Basidiomycota</taxon>
        <taxon>Agaricomycotina</taxon>
        <taxon>Agaricomycetes</taxon>
        <taxon>Polyporales</taxon>
        <taxon>Phanerochaetaceae</taxon>
        <taxon>Phanerochaete</taxon>
    </lineage>
</organism>